<evidence type="ECO:0000256" key="2">
    <source>
        <dbReference type="ARBA" id="ARBA00011010"/>
    </source>
</evidence>
<keyword evidence="7" id="KW-0206">Cytoskeleton</keyword>
<evidence type="ECO:0000259" key="10">
    <source>
        <dbReference type="PROSITE" id="PS50245"/>
    </source>
</evidence>
<gene>
    <name evidence="11" type="ORF">JI435_073240</name>
</gene>
<evidence type="ECO:0000256" key="6">
    <source>
        <dbReference type="ARBA" id="ARBA00023054"/>
    </source>
</evidence>
<feature type="compositionally biased region" description="Low complexity" evidence="9">
    <location>
        <begin position="153"/>
        <end position="164"/>
    </location>
</feature>
<evidence type="ECO:0000256" key="4">
    <source>
        <dbReference type="ARBA" id="ARBA00022701"/>
    </source>
</evidence>
<comment type="subcellular location">
    <subcellularLocation>
        <location evidence="1">Cytoplasm</location>
        <location evidence="1">Cytoskeleton</location>
    </subcellularLocation>
</comment>
<evidence type="ECO:0000313" key="11">
    <source>
        <dbReference type="EMBL" id="QRC94039.1"/>
    </source>
</evidence>
<reference evidence="12" key="1">
    <citation type="journal article" date="2021" name="BMC Genomics">
        <title>Chromosome-level genome assembly and manually-curated proteome of model necrotroph Parastagonospora nodorum Sn15 reveals a genome-wide trove of candidate effector homologs, and redundancy of virulence-related functions within an accessory chromosome.</title>
        <authorList>
            <person name="Bertazzoni S."/>
            <person name="Jones D.A.B."/>
            <person name="Phan H.T."/>
            <person name="Tan K.-C."/>
            <person name="Hane J.K."/>
        </authorList>
    </citation>
    <scope>NUCLEOTIDE SEQUENCE [LARGE SCALE GENOMIC DNA]</scope>
    <source>
        <strain evidence="12">SN15 / ATCC MYA-4574 / FGSC 10173)</strain>
    </source>
</reference>
<dbReference type="PROSITE" id="PS50245">
    <property type="entry name" value="CAP_GLY_2"/>
    <property type="match status" value="1"/>
</dbReference>
<dbReference type="Gene3D" id="2.30.30.190">
    <property type="entry name" value="CAP Gly-rich-like domain"/>
    <property type="match status" value="1"/>
</dbReference>
<name>A0A7U2F027_PHANO</name>
<dbReference type="GO" id="GO:0005874">
    <property type="term" value="C:microtubule"/>
    <property type="evidence" value="ECO:0007669"/>
    <property type="project" value="UniProtKB-KW"/>
</dbReference>
<comment type="similarity">
    <text evidence="2">Belongs to the dynactin 150 kDa subunit family.</text>
</comment>
<dbReference type="SMART" id="SM01052">
    <property type="entry name" value="CAP_GLY"/>
    <property type="match status" value="1"/>
</dbReference>
<evidence type="ECO:0000256" key="7">
    <source>
        <dbReference type="ARBA" id="ARBA00023212"/>
    </source>
</evidence>
<dbReference type="AlphaFoldDB" id="A0A7U2F027"/>
<feature type="coiled-coil region" evidence="8">
    <location>
        <begin position="195"/>
        <end position="340"/>
    </location>
</feature>
<dbReference type="Pfam" id="PF01302">
    <property type="entry name" value="CAP_GLY"/>
    <property type="match status" value="1"/>
</dbReference>
<feature type="domain" description="CAP-Gly" evidence="10">
    <location>
        <begin position="24"/>
        <end position="66"/>
    </location>
</feature>
<feature type="region of interest" description="Disordered" evidence="9">
    <location>
        <begin position="76"/>
        <end position="170"/>
    </location>
</feature>
<dbReference type="InterPro" id="IPR036859">
    <property type="entry name" value="CAP-Gly_dom_sf"/>
</dbReference>
<proteinExistence type="inferred from homology"/>
<dbReference type="GO" id="GO:0030286">
    <property type="term" value="C:dynein complex"/>
    <property type="evidence" value="ECO:0007669"/>
    <property type="project" value="UniProtKB-KW"/>
</dbReference>
<keyword evidence="3" id="KW-0963">Cytoplasm</keyword>
<evidence type="ECO:0000256" key="9">
    <source>
        <dbReference type="SAM" id="MobiDB-lite"/>
    </source>
</evidence>
<feature type="compositionally biased region" description="Low complexity" evidence="9">
    <location>
        <begin position="134"/>
        <end position="145"/>
    </location>
</feature>
<dbReference type="InterPro" id="IPR000938">
    <property type="entry name" value="CAP-Gly_domain"/>
</dbReference>
<keyword evidence="6 8" id="KW-0175">Coiled coil</keyword>
<dbReference type="InterPro" id="IPR022157">
    <property type="entry name" value="Dynactin"/>
</dbReference>
<dbReference type="OrthoDB" id="2130750at2759"/>
<dbReference type="VEuPathDB" id="FungiDB:JI435_073240"/>
<protein>
    <recommendedName>
        <fullName evidence="10">CAP-Gly domain-containing protein</fullName>
    </recommendedName>
</protein>
<dbReference type="PANTHER" id="PTHR18916">
    <property type="entry name" value="DYNACTIN 1-RELATED MICROTUBULE-BINDING"/>
    <property type="match status" value="1"/>
</dbReference>
<dbReference type="PROSITE" id="PS00845">
    <property type="entry name" value="CAP_GLY_1"/>
    <property type="match status" value="1"/>
</dbReference>
<dbReference type="EMBL" id="CP069026">
    <property type="protein sequence ID" value="QRC94039.1"/>
    <property type="molecule type" value="Genomic_DNA"/>
</dbReference>
<evidence type="ECO:0000313" key="12">
    <source>
        <dbReference type="Proteomes" id="UP000663193"/>
    </source>
</evidence>
<keyword evidence="12" id="KW-1185">Reference proteome</keyword>
<dbReference type="Proteomes" id="UP000663193">
    <property type="component" value="Chromosome 4"/>
</dbReference>
<evidence type="ECO:0000256" key="8">
    <source>
        <dbReference type="SAM" id="Coils"/>
    </source>
</evidence>
<dbReference type="Pfam" id="PF12455">
    <property type="entry name" value="Dynactin"/>
    <property type="match status" value="1"/>
</dbReference>
<dbReference type="SUPFAM" id="SSF74924">
    <property type="entry name" value="Cap-Gly domain"/>
    <property type="match status" value="1"/>
</dbReference>
<evidence type="ECO:0000256" key="1">
    <source>
        <dbReference type="ARBA" id="ARBA00004245"/>
    </source>
</evidence>
<evidence type="ECO:0000256" key="3">
    <source>
        <dbReference type="ARBA" id="ARBA00022490"/>
    </source>
</evidence>
<keyword evidence="5" id="KW-0243">Dynein</keyword>
<keyword evidence="4" id="KW-0493">Microtubule</keyword>
<accession>A0A7U2F027</accession>
<feature type="coiled-coil region" evidence="8">
    <location>
        <begin position="383"/>
        <end position="424"/>
    </location>
</feature>
<sequence>MSSLKIGQTVETSTNQTGIIKYIGTIHVAEGDWLGLELPTPTGKNDGSVRGERYFTCSPGHGLFIREANIVRIISQPAAKPTPKPKAPVVPKARPSSVVAPKPTPRASIAATKRQSIATTTAPPPVRAPVRKPSIAGSSTASSTIQDARHRSNATASSASTTSKASRDTNVETLNTKIRHLEKQHGDDQDRIKDLAQAADERDRYKAIIEKLQSKYQTLHLDSAELKTQLQQLQSDNDSLAKKQEEHEADWEIALLDKEMAEERAEQAESELEAVRAKLEERDMEIEIMREEAAMFTTELSEEDKEAAGWYRLQHENDRLRQALITLKEMTEEKERDNKARFAELEMDLASLDAIRQEHTELQDRVHKDEGIIEHLRAQVDASAEWEDLSNELTDKIHDLEEKAKRQEATIRELESEAELNNELLVVHMDEEEDLHAELEAKDFEIAEHIHRLELQEVAIADNQLLVSKFRDLVYNLQSRLADAESSRTMTEAQIRDTTGRIDEVMDLNRHLRASNRQATFKEVQLGLYRLDAEVASKRLAISTEAQSAEFLKSLPVQTYFTAISVGAKASLTSSLLLTADREMSFNGGLEEAMARLSCVEAVQCLALLQTGSKRLYSAMETCDLADFAAFGPIDQELRVVEKTLDHTHEALVNDEINFTDMANSLAQSLKIQDAVLVDQQNILAMMPEDESTAHIQRIVARLDYLGSNFAVITTMMSFLASNATELLVKTAAQDINPDDVTAAAQRVLELFAGPSVICNKAVAAGQKLLRTVDALRSDSLYPHIFKGSEDIMEQEAYLAKLARDAAQWGRNTLSIINASFQPEPSPSWSELKIEDMFAFYWSPELLRLDTTAQRLDAWTEEASLLLNTSEIVHGPTPWAQKAKEMEAARKKNSEASVLLEKLKVEHKATLLSLHEREQVIETKSLEIEHLDAKYRDASNKVTDAQHLREKLIKTEQEMTDLRTKITDQHSQIEALEQNIARSDRSEHAINLPDATKMVTEPVEQPSASRTIPAQVNCLLSALQTENHWLRRREHTDMFDRNLKHVFGKMRHAQQKTYAQTIDRALTDVLLEMEESDDDSSLHEDAEDHAAAQSLISRPKMLPMGVGPVQTAWQTSNGTPEQYYAFLESNVVGPMGFRLCTIPKGDEDMLELWDDGASSVFESLSGEMGI</sequence>
<organism evidence="11 12">
    <name type="scientific">Phaeosphaeria nodorum (strain SN15 / ATCC MYA-4574 / FGSC 10173)</name>
    <name type="common">Glume blotch fungus</name>
    <name type="synonym">Parastagonospora nodorum</name>
    <dbReference type="NCBI Taxonomy" id="321614"/>
    <lineage>
        <taxon>Eukaryota</taxon>
        <taxon>Fungi</taxon>
        <taxon>Dikarya</taxon>
        <taxon>Ascomycota</taxon>
        <taxon>Pezizomycotina</taxon>
        <taxon>Dothideomycetes</taxon>
        <taxon>Pleosporomycetidae</taxon>
        <taxon>Pleosporales</taxon>
        <taxon>Pleosporineae</taxon>
        <taxon>Phaeosphaeriaceae</taxon>
        <taxon>Parastagonospora</taxon>
    </lineage>
</organism>
<evidence type="ECO:0000256" key="5">
    <source>
        <dbReference type="ARBA" id="ARBA00023017"/>
    </source>
</evidence>
<feature type="coiled-coil region" evidence="8">
    <location>
        <begin position="886"/>
        <end position="979"/>
    </location>
</feature>